<accession>A0A0F9NYR2</accession>
<organism evidence="1">
    <name type="scientific">marine sediment metagenome</name>
    <dbReference type="NCBI Taxonomy" id="412755"/>
    <lineage>
        <taxon>unclassified sequences</taxon>
        <taxon>metagenomes</taxon>
        <taxon>ecological metagenomes</taxon>
    </lineage>
</organism>
<protein>
    <recommendedName>
        <fullName evidence="2">Zinc-ribbon domain-containing protein</fullName>
    </recommendedName>
</protein>
<proteinExistence type="predicted"/>
<evidence type="ECO:0008006" key="2">
    <source>
        <dbReference type="Google" id="ProtNLM"/>
    </source>
</evidence>
<dbReference type="Gene3D" id="6.10.30.10">
    <property type="match status" value="1"/>
</dbReference>
<gene>
    <name evidence="1" type="ORF">LCGC14_0967630</name>
</gene>
<dbReference type="EMBL" id="LAZR01003540">
    <property type="protein sequence ID" value="KKN17257.1"/>
    <property type="molecule type" value="Genomic_DNA"/>
</dbReference>
<evidence type="ECO:0000313" key="1">
    <source>
        <dbReference type="EMBL" id="KKN17257.1"/>
    </source>
</evidence>
<dbReference type="AlphaFoldDB" id="A0A0F9NYR2"/>
<comment type="caution">
    <text evidence="1">The sequence shown here is derived from an EMBL/GenBank/DDBJ whole genome shotgun (WGS) entry which is preliminary data.</text>
</comment>
<reference evidence="1" key="1">
    <citation type="journal article" date="2015" name="Nature">
        <title>Complex archaea that bridge the gap between prokaryotes and eukaryotes.</title>
        <authorList>
            <person name="Spang A."/>
            <person name="Saw J.H."/>
            <person name="Jorgensen S.L."/>
            <person name="Zaremba-Niedzwiedzka K."/>
            <person name="Martijn J."/>
            <person name="Lind A.E."/>
            <person name="van Eijk R."/>
            <person name="Schleper C."/>
            <person name="Guy L."/>
            <person name="Ettema T.J."/>
        </authorList>
    </citation>
    <scope>NUCLEOTIDE SEQUENCE</scope>
</reference>
<sequence length="57" mass="6407">MLKCGQQNNKNYTFGVDEKQLKETKEAQKTIIAHTCPHCGQTSMVKTSYCPNCGEKI</sequence>
<name>A0A0F9NYR2_9ZZZZ</name>